<evidence type="ECO:0000256" key="6">
    <source>
        <dbReference type="ARBA" id="ARBA00022840"/>
    </source>
</evidence>
<dbReference type="CDD" id="cd05579">
    <property type="entry name" value="STKc_MAST_like"/>
    <property type="match status" value="1"/>
</dbReference>
<evidence type="ECO:0000256" key="4">
    <source>
        <dbReference type="ARBA" id="ARBA00022741"/>
    </source>
</evidence>
<feature type="region of interest" description="Disordered" evidence="9">
    <location>
        <begin position="816"/>
        <end position="839"/>
    </location>
</feature>
<keyword evidence="3" id="KW-0808">Transferase</keyword>
<evidence type="ECO:0000256" key="7">
    <source>
        <dbReference type="ARBA" id="ARBA00047899"/>
    </source>
</evidence>
<sequence length="1271" mass="145568">MSSYEDEWLYVDESATSFVVTRSEILLDLSFVAYAVYYIDIKEGISPTKTVFRRYTQFQNLDQQLRRHFPNYKLPWLPRKQIIKSGVAPNVIEDRKKLLQKYLKQMEQHQDIISSDLFRKWLAPSNNPKFVSLDNVRKTGWMIKEGHFVKSWKRRWFVLSRNLLIYYKSPEDAEPIGIIPLLDSLISEITHQGRKNCLRVVPKSVLVPPFILSVEDEIDFQIWRHQIMEATNDKSNLAILKRLLTERTLTNAKNGIIEQKYREEMKAEKKERQLKSTASAGELLSSPSQFKMRGSADAVTRTETLRARTNDILTPVAGRRTANTSPIIKPSNSTPITFRRGVAPSKISNNSIDISGTSPVFNIRLSTARSSSQDQYFETKVSSSFPTQRERARTLNFSGAQNGMPIRDQSVEENLEERVPAIKQKVHKEMQSYLDDIREMMLQYKNHPVPPYDKGYKVLDDLINVSTRMVNYLQAEEYRPMELEVRHKRLGHAAEGVQQAQISQETCNKYVNEVKNLFSYNSYMNEVSLLLFIFSPWCRLVDTWLYQKQDNALEDRRRKASLPKNVREMTKVRSRIFRSRSLDDLKSFFVPAKEENAVSEVPPEDDDEEMLERKVTCRICEEDIRFDHIKIHSKYCSKINDPALLEMPVEDQLTAVGFRMQEAMQKTIAESVQEARGKTTVSSLRGESGFRGHRRNISAAAVSMKHDPETKKLAKEPYWDPGMETIKLVKIAESAACLAHNSMASIHTCNSLLQQAADLLQSLADNATAHTFAVRIYQLIDDKMRMLREEHDLMNRKATPGVNLWTFISVLTKNKPNKNNSITSPEETPPQKKSEGNISDYEMLKPISRGAFGRVYLARRKRTGDLYAMKVLKKSDMVRKNMVDHVIAERNILAQTKNPFVVKLFYAFQSETNLFLVMEFCNGGDVCSLLRNRGNFDENMTRIYIAQTVLALEYLHSSGVVHRDLKPENMLIDHRGHVKLTDFGLSRVGILDSKENHEEEEEESSNEDLSDGLYNESAKFPSNPSPFLRGSWSDDFDPPSRKNSGGTLREAVAVRKLSNASRPGSQKSEKKKKKKSTGSRDRKNKVVGTPDYLSPEILLGTGHGYPVDWWALGVIMFEFITGVPPFNDETPEQIFQNILKRDIPWPDIDEMSHDAKDVIDRLLTSNPSDRIGARGIKQIKSHPFFSSTHWDTLLTAPMDDTFVPKPADSTDTKYFYDRNVLYSPNVDPLADPSQSQGSFAESYIEEKAEMEFQNFSFKNLSSLSDVNDGLA</sequence>
<accession>A0A2P6NKC1</accession>
<dbReference type="SMART" id="SM00233">
    <property type="entry name" value="PH"/>
    <property type="match status" value="1"/>
</dbReference>
<dbReference type="SMART" id="SM00312">
    <property type="entry name" value="PX"/>
    <property type="match status" value="1"/>
</dbReference>
<feature type="compositionally biased region" description="Basic residues" evidence="9">
    <location>
        <begin position="1069"/>
        <end position="1085"/>
    </location>
</feature>
<dbReference type="PROSITE" id="PS50003">
    <property type="entry name" value="PH_DOMAIN"/>
    <property type="match status" value="1"/>
</dbReference>
<dbReference type="GO" id="GO:0035556">
    <property type="term" value="P:intracellular signal transduction"/>
    <property type="evidence" value="ECO:0007669"/>
    <property type="project" value="TreeGrafter"/>
</dbReference>
<dbReference type="EMBL" id="MDYQ01000063">
    <property type="protein sequence ID" value="PRP84407.1"/>
    <property type="molecule type" value="Genomic_DNA"/>
</dbReference>
<comment type="caution">
    <text evidence="14">The sequence shown here is derived from an EMBL/GenBank/DDBJ whole genome shotgun (WGS) entry which is preliminary data.</text>
</comment>
<dbReference type="Gene3D" id="3.30.1520.10">
    <property type="entry name" value="Phox-like domain"/>
    <property type="match status" value="1"/>
</dbReference>
<evidence type="ECO:0000256" key="9">
    <source>
        <dbReference type="SAM" id="MobiDB-lite"/>
    </source>
</evidence>
<dbReference type="InterPro" id="IPR036871">
    <property type="entry name" value="PX_dom_sf"/>
</dbReference>
<evidence type="ECO:0000259" key="13">
    <source>
        <dbReference type="PROSITE" id="PS51285"/>
    </source>
</evidence>
<dbReference type="Pfam" id="PF00069">
    <property type="entry name" value="Pkinase"/>
    <property type="match status" value="2"/>
</dbReference>
<feature type="compositionally biased region" description="Acidic residues" evidence="9">
    <location>
        <begin position="998"/>
        <end position="1010"/>
    </location>
</feature>
<evidence type="ECO:0000313" key="14">
    <source>
        <dbReference type="EMBL" id="PRP84407.1"/>
    </source>
</evidence>
<dbReference type="PROSITE" id="PS51285">
    <property type="entry name" value="AGC_KINASE_CTER"/>
    <property type="match status" value="1"/>
</dbReference>
<dbReference type="Pfam" id="PF00787">
    <property type="entry name" value="PX"/>
    <property type="match status" value="1"/>
</dbReference>
<dbReference type="AlphaFoldDB" id="A0A2P6NKC1"/>
<dbReference type="PROSITE" id="PS00108">
    <property type="entry name" value="PROTEIN_KINASE_ST"/>
    <property type="match status" value="1"/>
</dbReference>
<dbReference type="InterPro" id="IPR008271">
    <property type="entry name" value="Ser/Thr_kinase_AS"/>
</dbReference>
<dbReference type="InterPro" id="IPR000961">
    <property type="entry name" value="AGC-kinase_C"/>
</dbReference>
<evidence type="ECO:0000256" key="5">
    <source>
        <dbReference type="ARBA" id="ARBA00022777"/>
    </source>
</evidence>
<dbReference type="Gene3D" id="3.30.200.20">
    <property type="entry name" value="Phosphorylase Kinase, domain 1"/>
    <property type="match status" value="1"/>
</dbReference>
<evidence type="ECO:0000256" key="3">
    <source>
        <dbReference type="ARBA" id="ARBA00022679"/>
    </source>
</evidence>
<dbReference type="SUPFAM" id="SSF64268">
    <property type="entry name" value="PX domain"/>
    <property type="match status" value="1"/>
</dbReference>
<reference evidence="14 15" key="1">
    <citation type="journal article" date="2018" name="Genome Biol. Evol.">
        <title>Multiple Roots of Fruiting Body Formation in Amoebozoa.</title>
        <authorList>
            <person name="Hillmann F."/>
            <person name="Forbes G."/>
            <person name="Novohradska S."/>
            <person name="Ferling I."/>
            <person name="Riege K."/>
            <person name="Groth M."/>
            <person name="Westermann M."/>
            <person name="Marz M."/>
            <person name="Spaller T."/>
            <person name="Winckler T."/>
            <person name="Schaap P."/>
            <person name="Glockner G."/>
        </authorList>
    </citation>
    <scope>NUCLEOTIDE SEQUENCE [LARGE SCALE GENOMIC DNA]</scope>
    <source>
        <strain evidence="14 15">Jena</strain>
    </source>
</reference>
<dbReference type="GO" id="GO:0005524">
    <property type="term" value="F:ATP binding"/>
    <property type="evidence" value="ECO:0007669"/>
    <property type="project" value="UniProtKB-KW"/>
</dbReference>
<feature type="region of interest" description="Disordered" evidence="9">
    <location>
        <begin position="994"/>
        <end position="1088"/>
    </location>
</feature>
<keyword evidence="6" id="KW-0067">ATP-binding</keyword>
<name>A0A2P6NKC1_9EUKA</name>
<feature type="domain" description="Protein kinase" evidence="11">
    <location>
        <begin position="841"/>
        <end position="1185"/>
    </location>
</feature>
<dbReference type="InterPro" id="IPR011993">
    <property type="entry name" value="PH-like_dom_sf"/>
</dbReference>
<keyword evidence="2" id="KW-0723">Serine/threonine-protein kinase</keyword>
<dbReference type="SUPFAM" id="SSF50729">
    <property type="entry name" value="PH domain-like"/>
    <property type="match status" value="1"/>
</dbReference>
<evidence type="ECO:0000256" key="8">
    <source>
        <dbReference type="ARBA" id="ARBA00048679"/>
    </source>
</evidence>
<keyword evidence="5" id="KW-0418">Kinase</keyword>
<feature type="compositionally biased region" description="Polar residues" evidence="9">
    <location>
        <begin position="816"/>
        <end position="826"/>
    </location>
</feature>
<dbReference type="FunFam" id="3.30.200.20:FF:000550">
    <property type="entry name" value="Serine/threonine-protein kinase greatwall"/>
    <property type="match status" value="1"/>
</dbReference>
<organism evidence="14 15">
    <name type="scientific">Planoprotostelium fungivorum</name>
    <dbReference type="NCBI Taxonomy" id="1890364"/>
    <lineage>
        <taxon>Eukaryota</taxon>
        <taxon>Amoebozoa</taxon>
        <taxon>Evosea</taxon>
        <taxon>Variosea</taxon>
        <taxon>Cavosteliida</taxon>
        <taxon>Cavosteliaceae</taxon>
        <taxon>Planoprotostelium</taxon>
    </lineage>
</organism>
<feature type="domain" description="AGC-kinase C-terminal" evidence="13">
    <location>
        <begin position="1186"/>
        <end position="1267"/>
    </location>
</feature>
<dbReference type="InterPro" id="IPR050236">
    <property type="entry name" value="Ser_Thr_kinase_AGC"/>
</dbReference>
<evidence type="ECO:0000256" key="1">
    <source>
        <dbReference type="ARBA" id="ARBA00012513"/>
    </source>
</evidence>
<dbReference type="InterPro" id="IPR000719">
    <property type="entry name" value="Prot_kinase_dom"/>
</dbReference>
<dbReference type="InterPro" id="IPR001849">
    <property type="entry name" value="PH_domain"/>
</dbReference>
<comment type="catalytic activity">
    <reaction evidence="8">
        <text>L-seryl-[protein] + ATP = O-phospho-L-seryl-[protein] + ADP + H(+)</text>
        <dbReference type="Rhea" id="RHEA:17989"/>
        <dbReference type="Rhea" id="RHEA-COMP:9863"/>
        <dbReference type="Rhea" id="RHEA-COMP:11604"/>
        <dbReference type="ChEBI" id="CHEBI:15378"/>
        <dbReference type="ChEBI" id="CHEBI:29999"/>
        <dbReference type="ChEBI" id="CHEBI:30616"/>
        <dbReference type="ChEBI" id="CHEBI:83421"/>
        <dbReference type="ChEBI" id="CHEBI:456216"/>
        <dbReference type="EC" id="2.7.11.1"/>
    </reaction>
</comment>
<dbReference type="SUPFAM" id="SSF56112">
    <property type="entry name" value="Protein kinase-like (PK-like)"/>
    <property type="match status" value="1"/>
</dbReference>
<feature type="domain" description="PH" evidence="10">
    <location>
        <begin position="135"/>
        <end position="232"/>
    </location>
</feature>
<dbReference type="InParanoid" id="A0A2P6NKC1"/>
<dbReference type="EC" id="2.7.11.1" evidence="1"/>
<dbReference type="Proteomes" id="UP000241769">
    <property type="component" value="Unassembled WGS sequence"/>
</dbReference>
<dbReference type="PROSITE" id="PS50011">
    <property type="entry name" value="PROTEIN_KINASE_DOM"/>
    <property type="match status" value="1"/>
</dbReference>
<dbReference type="OrthoDB" id="162894at2759"/>
<evidence type="ECO:0000256" key="2">
    <source>
        <dbReference type="ARBA" id="ARBA00022527"/>
    </source>
</evidence>
<evidence type="ECO:0000313" key="15">
    <source>
        <dbReference type="Proteomes" id="UP000241769"/>
    </source>
</evidence>
<keyword evidence="15" id="KW-1185">Reference proteome</keyword>
<gene>
    <name evidence="14" type="ORF">PROFUN_08087</name>
</gene>
<evidence type="ECO:0000259" key="10">
    <source>
        <dbReference type="PROSITE" id="PS50003"/>
    </source>
</evidence>
<evidence type="ECO:0000259" key="11">
    <source>
        <dbReference type="PROSITE" id="PS50011"/>
    </source>
</evidence>
<comment type="catalytic activity">
    <reaction evidence="7">
        <text>L-threonyl-[protein] + ATP = O-phospho-L-threonyl-[protein] + ADP + H(+)</text>
        <dbReference type="Rhea" id="RHEA:46608"/>
        <dbReference type="Rhea" id="RHEA-COMP:11060"/>
        <dbReference type="Rhea" id="RHEA-COMP:11605"/>
        <dbReference type="ChEBI" id="CHEBI:15378"/>
        <dbReference type="ChEBI" id="CHEBI:30013"/>
        <dbReference type="ChEBI" id="CHEBI:30616"/>
        <dbReference type="ChEBI" id="CHEBI:61977"/>
        <dbReference type="ChEBI" id="CHEBI:456216"/>
        <dbReference type="EC" id="2.7.11.1"/>
    </reaction>
</comment>
<dbReference type="InterPro" id="IPR001683">
    <property type="entry name" value="PX_dom"/>
</dbReference>
<dbReference type="SMART" id="SM00220">
    <property type="entry name" value="S_TKc"/>
    <property type="match status" value="1"/>
</dbReference>
<feature type="domain" description="PX" evidence="12">
    <location>
        <begin position="15"/>
        <end position="129"/>
    </location>
</feature>
<dbReference type="CDD" id="cd06093">
    <property type="entry name" value="PX_domain"/>
    <property type="match status" value="1"/>
</dbReference>
<dbReference type="Pfam" id="PF00169">
    <property type="entry name" value="PH"/>
    <property type="match status" value="1"/>
</dbReference>
<dbReference type="GO" id="GO:0004674">
    <property type="term" value="F:protein serine/threonine kinase activity"/>
    <property type="evidence" value="ECO:0007669"/>
    <property type="project" value="UniProtKB-KW"/>
</dbReference>
<protein>
    <recommendedName>
        <fullName evidence="1">non-specific serine/threonine protein kinase</fullName>
        <ecNumber evidence="1">2.7.11.1</ecNumber>
    </recommendedName>
</protein>
<dbReference type="FunCoup" id="A0A2P6NKC1">
    <property type="interactions" value="4"/>
</dbReference>
<dbReference type="GO" id="GO:0035091">
    <property type="term" value="F:phosphatidylinositol binding"/>
    <property type="evidence" value="ECO:0007669"/>
    <property type="project" value="InterPro"/>
</dbReference>
<dbReference type="Gene3D" id="2.30.29.30">
    <property type="entry name" value="Pleckstrin-homology domain (PH domain)/Phosphotyrosine-binding domain (PTB)"/>
    <property type="match status" value="1"/>
</dbReference>
<keyword evidence="4" id="KW-0547">Nucleotide-binding</keyword>
<dbReference type="InterPro" id="IPR011009">
    <property type="entry name" value="Kinase-like_dom_sf"/>
</dbReference>
<dbReference type="PANTHER" id="PTHR24356:SF1">
    <property type="entry name" value="SERINE_THREONINE-PROTEIN KINASE GREATWALL"/>
    <property type="match status" value="1"/>
</dbReference>
<dbReference type="Gene3D" id="1.10.510.10">
    <property type="entry name" value="Transferase(Phosphotransferase) domain 1"/>
    <property type="match status" value="1"/>
</dbReference>
<dbReference type="PANTHER" id="PTHR24356">
    <property type="entry name" value="SERINE/THREONINE-PROTEIN KINASE"/>
    <property type="match status" value="1"/>
</dbReference>
<dbReference type="PROSITE" id="PS50195">
    <property type="entry name" value="PX"/>
    <property type="match status" value="1"/>
</dbReference>
<proteinExistence type="predicted"/>
<evidence type="ECO:0000259" key="12">
    <source>
        <dbReference type="PROSITE" id="PS50195"/>
    </source>
</evidence>